<accession>A0ABQ4UDB7</accession>
<dbReference type="EMBL" id="BPRC01000001">
    <property type="protein sequence ID" value="GJE63770.1"/>
    <property type="molecule type" value="Genomic_DNA"/>
</dbReference>
<gene>
    <name evidence="1" type="ORF">LNAOJCKE_0968</name>
</gene>
<sequence>MSERYEKARAIEPGNCRWVSKKQNMNNKRGNVVVTYRGREVSIEDAVQMAGGVVGYATAISRIRKQGWTVADAVETAPLTQAERFSSEARAGVLARARLNGSGEARKR</sequence>
<protein>
    <submittedName>
        <fullName evidence="1">Uncharacterized protein</fullName>
    </submittedName>
</protein>
<evidence type="ECO:0000313" key="1">
    <source>
        <dbReference type="EMBL" id="GJE63770.1"/>
    </source>
</evidence>
<name>A0ABQ4UDB7_9HYPH</name>
<reference evidence="1" key="1">
    <citation type="journal article" date="2021" name="Front. Microbiol.">
        <title>Comprehensive Comparative Genomics and Phenotyping of Methylobacterium Species.</title>
        <authorList>
            <person name="Alessa O."/>
            <person name="Ogura Y."/>
            <person name="Fujitani Y."/>
            <person name="Takami H."/>
            <person name="Hayashi T."/>
            <person name="Sahin N."/>
            <person name="Tani A."/>
        </authorList>
    </citation>
    <scope>NUCLEOTIDE SEQUENCE</scope>
    <source>
        <strain evidence="1">NBRC 15686</strain>
    </source>
</reference>
<reference evidence="1" key="2">
    <citation type="submission" date="2021-08" db="EMBL/GenBank/DDBJ databases">
        <authorList>
            <person name="Tani A."/>
            <person name="Ola A."/>
            <person name="Ogura Y."/>
            <person name="Katsura K."/>
            <person name="Hayashi T."/>
        </authorList>
    </citation>
    <scope>NUCLEOTIDE SEQUENCE</scope>
    <source>
        <strain evidence="1">NBRC 15686</strain>
    </source>
</reference>
<evidence type="ECO:0000313" key="2">
    <source>
        <dbReference type="Proteomes" id="UP001055039"/>
    </source>
</evidence>
<organism evidence="1 2">
    <name type="scientific">Methylorubrum aminovorans</name>
    <dbReference type="NCBI Taxonomy" id="269069"/>
    <lineage>
        <taxon>Bacteria</taxon>
        <taxon>Pseudomonadati</taxon>
        <taxon>Pseudomonadota</taxon>
        <taxon>Alphaproteobacteria</taxon>
        <taxon>Hyphomicrobiales</taxon>
        <taxon>Methylobacteriaceae</taxon>
        <taxon>Methylorubrum</taxon>
    </lineage>
</organism>
<keyword evidence="2" id="KW-1185">Reference proteome</keyword>
<proteinExistence type="predicted"/>
<comment type="caution">
    <text evidence="1">The sequence shown here is derived from an EMBL/GenBank/DDBJ whole genome shotgun (WGS) entry which is preliminary data.</text>
</comment>
<dbReference type="RefSeq" id="WP_238222796.1">
    <property type="nucleotide sequence ID" value="NZ_BAAADH010000001.1"/>
</dbReference>
<dbReference type="Proteomes" id="UP001055039">
    <property type="component" value="Unassembled WGS sequence"/>
</dbReference>